<dbReference type="EC" id="2.-.-.-" evidence="3"/>
<dbReference type="InterPro" id="IPR002201">
    <property type="entry name" value="Glyco_trans_9"/>
</dbReference>
<gene>
    <name evidence="3" type="primary">rfaQ_6</name>
    <name evidence="3" type="ORF">NCTC12112_02987</name>
</gene>
<accession>A0AAX2JGL8</accession>
<dbReference type="GO" id="GO:0008713">
    <property type="term" value="F:ADP-heptose-lipopolysaccharide heptosyltransferase activity"/>
    <property type="evidence" value="ECO:0007669"/>
    <property type="project" value="TreeGrafter"/>
</dbReference>
<dbReference type="GO" id="GO:0005829">
    <property type="term" value="C:cytosol"/>
    <property type="evidence" value="ECO:0007669"/>
    <property type="project" value="TreeGrafter"/>
</dbReference>
<dbReference type="CDD" id="cd03789">
    <property type="entry name" value="GT9_LPS_heptosyltransferase"/>
    <property type="match status" value="1"/>
</dbReference>
<dbReference type="InterPro" id="IPR051199">
    <property type="entry name" value="LPS_LOS_Heptosyltrfase"/>
</dbReference>
<dbReference type="SUPFAM" id="SSF53756">
    <property type="entry name" value="UDP-Glycosyltransferase/glycogen phosphorylase"/>
    <property type="match status" value="1"/>
</dbReference>
<reference evidence="3 4" key="1">
    <citation type="submission" date="2018-06" db="EMBL/GenBank/DDBJ databases">
        <authorList>
            <consortium name="Pathogen Informatics"/>
            <person name="Doyle S."/>
        </authorList>
    </citation>
    <scope>NUCLEOTIDE SEQUENCE [LARGE SCALE GENOMIC DNA]</scope>
    <source>
        <strain evidence="3 4">NCTC12112</strain>
    </source>
</reference>
<evidence type="ECO:0000313" key="3">
    <source>
        <dbReference type="EMBL" id="SQJ15116.1"/>
    </source>
</evidence>
<dbReference type="PANTHER" id="PTHR30160:SF15">
    <property type="entry name" value="GLYCOSYLTRANSFERASE HI_0523-RELATED"/>
    <property type="match status" value="1"/>
</dbReference>
<keyword evidence="1" id="KW-0328">Glycosyltransferase</keyword>
<evidence type="ECO:0000256" key="1">
    <source>
        <dbReference type="ARBA" id="ARBA00022676"/>
    </source>
</evidence>
<dbReference type="RefSeq" id="WP_005979744.1">
    <property type="nucleotide sequence ID" value="NZ_CABKNW010000004.1"/>
</dbReference>
<organism evidence="3 4">
    <name type="scientific">Fusobacterium ulcerans</name>
    <dbReference type="NCBI Taxonomy" id="861"/>
    <lineage>
        <taxon>Bacteria</taxon>
        <taxon>Fusobacteriati</taxon>
        <taxon>Fusobacteriota</taxon>
        <taxon>Fusobacteriia</taxon>
        <taxon>Fusobacteriales</taxon>
        <taxon>Fusobacteriaceae</taxon>
        <taxon>Fusobacterium</taxon>
    </lineage>
</organism>
<dbReference type="GO" id="GO:0009244">
    <property type="term" value="P:lipopolysaccharide core region biosynthetic process"/>
    <property type="evidence" value="ECO:0007669"/>
    <property type="project" value="TreeGrafter"/>
</dbReference>
<evidence type="ECO:0000256" key="2">
    <source>
        <dbReference type="ARBA" id="ARBA00022679"/>
    </source>
</evidence>
<dbReference type="AlphaFoldDB" id="A0AAX2JGL8"/>
<dbReference type="Pfam" id="PF01075">
    <property type="entry name" value="Glyco_transf_9"/>
    <property type="match status" value="1"/>
</dbReference>
<dbReference type="GeneID" id="78454253"/>
<dbReference type="PANTHER" id="PTHR30160">
    <property type="entry name" value="TETRAACYLDISACCHARIDE 4'-KINASE-RELATED"/>
    <property type="match status" value="1"/>
</dbReference>
<dbReference type="EMBL" id="LS483487">
    <property type="protein sequence ID" value="SQJ15116.1"/>
    <property type="molecule type" value="Genomic_DNA"/>
</dbReference>
<protein>
    <submittedName>
        <fullName evidence="3">Lipopolysaccharide core heptosyltransferase rfaQ</fullName>
        <ecNumber evidence="3">2.-.-.-</ecNumber>
    </submittedName>
</protein>
<dbReference type="Gene3D" id="3.40.50.2000">
    <property type="entry name" value="Glycogen Phosphorylase B"/>
    <property type="match status" value="2"/>
</dbReference>
<evidence type="ECO:0000313" key="4">
    <source>
        <dbReference type="Proteomes" id="UP000249008"/>
    </source>
</evidence>
<dbReference type="KEGG" id="ful:C4N20_05500"/>
<proteinExistence type="predicted"/>
<keyword evidence="2 3" id="KW-0808">Transferase</keyword>
<sequence length="346" mass="39707">MDIKRIIVSRTDKIGDLILSIPSFFMIKKMYPNAELVVLVRKYNYEIVKNLPYIDRILKIDEYSQSELIEKIAYFKADVFIALYNDSFVAKLARASKAKVKIGPISKLSSIFTFNKGVWQKRSKSIKNEGKYNLDLVRKLDKELYQKVYELNTKMNYEEKHRNAAELFFKMNDINGQALVINPFIGGSAKNIKDEEYANLIMNFKRRNPEVAVIITCHISEEERGEKLVKDSLEKGVYLYANGGELLNIAAIIDRADVYFGASTGPTHIAGALKKRIVAIYPAKKTQSPTRWGILGNDKVFYLIPDQNNPSEDYNNPYFDKYDKNMELELILALERALKLEEGGKN</sequence>
<name>A0AAX2JGL8_9FUSO</name>
<dbReference type="Proteomes" id="UP000249008">
    <property type="component" value="Chromosome 1"/>
</dbReference>